<feature type="region of interest" description="Disordered" evidence="5">
    <location>
        <begin position="220"/>
        <end position="240"/>
    </location>
</feature>
<dbReference type="Proteomes" id="UP001175261">
    <property type="component" value="Unassembled WGS sequence"/>
</dbReference>
<evidence type="ECO:0000256" key="3">
    <source>
        <dbReference type="ARBA" id="ARBA00022833"/>
    </source>
</evidence>
<organism evidence="9 10">
    <name type="scientific">Sarocladium strictum</name>
    <name type="common">Black bundle disease fungus</name>
    <name type="synonym">Acremonium strictum</name>
    <dbReference type="NCBI Taxonomy" id="5046"/>
    <lineage>
        <taxon>Eukaryota</taxon>
        <taxon>Fungi</taxon>
        <taxon>Dikarya</taxon>
        <taxon>Ascomycota</taxon>
        <taxon>Pezizomycotina</taxon>
        <taxon>Sordariomycetes</taxon>
        <taxon>Hypocreomycetidae</taxon>
        <taxon>Hypocreales</taxon>
        <taxon>Sarocladiaceae</taxon>
        <taxon>Sarocladium</taxon>
    </lineage>
</organism>
<keyword evidence="1" id="KW-0479">Metal-binding</keyword>
<proteinExistence type="predicted"/>
<feature type="region of interest" description="Disordered" evidence="5">
    <location>
        <begin position="20"/>
        <end position="124"/>
    </location>
</feature>
<dbReference type="AlphaFoldDB" id="A0AA39L6E3"/>
<dbReference type="GO" id="GO:0016567">
    <property type="term" value="P:protein ubiquitination"/>
    <property type="evidence" value="ECO:0007669"/>
    <property type="project" value="TreeGrafter"/>
</dbReference>
<dbReference type="Gene3D" id="2.20.28.10">
    <property type="match status" value="1"/>
</dbReference>
<dbReference type="PANTHER" id="PTHR21319:SF0">
    <property type="entry name" value="AND RING FINGER DOMAIN PROTEIN, PUTATIVE (AFU_ORTHOLOGUE AFUA_1G08900)-RELATED"/>
    <property type="match status" value="1"/>
</dbReference>
<sequence>MSSLVSDFIINPVLRQARRFSEASRPASSGGGNEATPPPEAVIESDHEPDHKQDHDLTRDEPAQQEDAMQAPNNTRPPSSSTQDTRVEDAAAGLAAVDETPRDHLGFPLSPNRRGQAIPEDDGMGDLRTRIHEINSRDITQSAKARHIHDALLERYRASKGVGQTRAFEGPAPPIGQPWEPLTPPPAGTLDSLKFWQAQLEIDPPESFVLSESDKAPTFAPIRRSKSNGVDSPSTGPPTPTEGIAPLGCKHYERNVKLQCSTCKRWYTCRFCHDAVEDHTLIRKETKNMLCMLCATSQRASEMCINCGEISAQYYCNICKLWENRQNKPIYHCSDCGICRRGLGLGKDFFHCKTCSACIPTSIESSHKCIERSTDCDCPICGEYMFTSPKPVVFMTCGHSIHKRCYDEHIRVSYKCPICNKSLANMETQFRNLDMLIMGQPMPIEFRDTKAMVLCNDCSGKCTVPYHWLGLKCSICRSYNTVELQILGGNTSAIQAAAGAAASAALSRDGTTSAPIPQPTTAPATVQPREIITRPPPVSAISAAPVTTAATVEPTIIPNRRRHSSHGTELAHHISDRFARSLSPYTGTEVHFGNFSNLGPDSESEDEMLGFWSNLSGGEGPHEHEGESESDESQMSDVEEEEEEEEEDENEIFLIGHR</sequence>
<dbReference type="PANTHER" id="PTHR21319">
    <property type="entry name" value="RING FINGER AND CHY ZINC FINGER DOMAIN-CONTAINING PROTEIN 1"/>
    <property type="match status" value="1"/>
</dbReference>
<dbReference type="InterPro" id="IPR001841">
    <property type="entry name" value="Znf_RING"/>
</dbReference>
<gene>
    <name evidence="9" type="ORF">NLU13_7040</name>
</gene>
<dbReference type="SMART" id="SM00184">
    <property type="entry name" value="RING"/>
    <property type="match status" value="1"/>
</dbReference>
<keyword evidence="3" id="KW-0862">Zinc</keyword>
<feature type="domain" description="CTCHY-type" evidence="8">
    <location>
        <begin position="311"/>
        <end position="377"/>
    </location>
</feature>
<accession>A0AA39L6E3</accession>
<dbReference type="InterPro" id="IPR039512">
    <property type="entry name" value="RCHY1_zinc-ribbon"/>
</dbReference>
<dbReference type="Pfam" id="PF05495">
    <property type="entry name" value="zf-CHY"/>
    <property type="match status" value="1"/>
</dbReference>
<feature type="domain" description="CHY-type" evidence="7">
    <location>
        <begin position="242"/>
        <end position="309"/>
    </location>
</feature>
<protein>
    <submittedName>
        <fullName evidence="9">Uncharacterized protein</fullName>
    </submittedName>
</protein>
<dbReference type="SUPFAM" id="SSF161219">
    <property type="entry name" value="CHY zinc finger-like"/>
    <property type="match status" value="1"/>
</dbReference>
<dbReference type="GO" id="GO:0006511">
    <property type="term" value="P:ubiquitin-dependent protein catabolic process"/>
    <property type="evidence" value="ECO:0007669"/>
    <property type="project" value="TreeGrafter"/>
</dbReference>
<evidence type="ECO:0000256" key="5">
    <source>
        <dbReference type="SAM" id="MobiDB-lite"/>
    </source>
</evidence>
<keyword evidence="10" id="KW-1185">Reference proteome</keyword>
<dbReference type="PROSITE" id="PS51270">
    <property type="entry name" value="ZF_CTCHY"/>
    <property type="match status" value="1"/>
</dbReference>
<evidence type="ECO:0000259" key="7">
    <source>
        <dbReference type="PROSITE" id="PS51266"/>
    </source>
</evidence>
<feature type="region of interest" description="Disordered" evidence="5">
    <location>
        <begin position="596"/>
        <end position="658"/>
    </location>
</feature>
<evidence type="ECO:0000313" key="10">
    <source>
        <dbReference type="Proteomes" id="UP001175261"/>
    </source>
</evidence>
<dbReference type="InterPro" id="IPR037275">
    <property type="entry name" value="Znf_CTCHY_sf"/>
</dbReference>
<dbReference type="CDD" id="cd16464">
    <property type="entry name" value="RING-H2_Pirh2-like"/>
    <property type="match status" value="1"/>
</dbReference>
<dbReference type="Pfam" id="PF13639">
    <property type="entry name" value="zf-RING_2"/>
    <property type="match status" value="1"/>
</dbReference>
<feature type="compositionally biased region" description="Acidic residues" evidence="5">
    <location>
        <begin position="628"/>
        <end position="651"/>
    </location>
</feature>
<evidence type="ECO:0000256" key="2">
    <source>
        <dbReference type="ARBA" id="ARBA00022771"/>
    </source>
</evidence>
<feature type="compositionally biased region" description="Polar residues" evidence="5">
    <location>
        <begin position="71"/>
        <end position="84"/>
    </location>
</feature>
<dbReference type="InterPro" id="IPR017921">
    <property type="entry name" value="Znf_CTCHY"/>
</dbReference>
<dbReference type="PROSITE" id="PS51266">
    <property type="entry name" value="ZF_CHY"/>
    <property type="match status" value="1"/>
</dbReference>
<dbReference type="InterPro" id="IPR037274">
    <property type="entry name" value="Znf_CHY_sf"/>
</dbReference>
<dbReference type="SUPFAM" id="SSF57850">
    <property type="entry name" value="RING/U-box"/>
    <property type="match status" value="1"/>
</dbReference>
<evidence type="ECO:0000259" key="6">
    <source>
        <dbReference type="PROSITE" id="PS50089"/>
    </source>
</evidence>
<evidence type="ECO:0000256" key="4">
    <source>
        <dbReference type="PROSITE-ProRule" id="PRU00601"/>
    </source>
</evidence>
<dbReference type="Gene3D" id="3.30.40.10">
    <property type="entry name" value="Zinc/RING finger domain, C3HC4 (zinc finger)"/>
    <property type="match status" value="1"/>
</dbReference>
<dbReference type="InterPro" id="IPR013083">
    <property type="entry name" value="Znf_RING/FYVE/PHD"/>
</dbReference>
<dbReference type="EMBL" id="JAPDFR010000006">
    <property type="protein sequence ID" value="KAK0385863.1"/>
    <property type="molecule type" value="Genomic_DNA"/>
</dbReference>
<dbReference type="Pfam" id="PF14599">
    <property type="entry name" value="zinc_ribbon_6"/>
    <property type="match status" value="1"/>
</dbReference>
<feature type="compositionally biased region" description="Basic and acidic residues" evidence="5">
    <location>
        <begin position="44"/>
        <end position="62"/>
    </location>
</feature>
<dbReference type="GO" id="GO:0005634">
    <property type="term" value="C:nucleus"/>
    <property type="evidence" value="ECO:0007669"/>
    <property type="project" value="TreeGrafter"/>
</dbReference>
<evidence type="ECO:0000259" key="8">
    <source>
        <dbReference type="PROSITE" id="PS51270"/>
    </source>
</evidence>
<dbReference type="InterPro" id="IPR008913">
    <property type="entry name" value="Znf_CHY"/>
</dbReference>
<comment type="caution">
    <text evidence="9">The sequence shown here is derived from an EMBL/GenBank/DDBJ whole genome shotgun (WGS) entry which is preliminary data.</text>
</comment>
<dbReference type="PROSITE" id="PS50089">
    <property type="entry name" value="ZF_RING_2"/>
    <property type="match status" value="1"/>
</dbReference>
<name>A0AA39L6E3_SARSR</name>
<evidence type="ECO:0000313" key="9">
    <source>
        <dbReference type="EMBL" id="KAK0385863.1"/>
    </source>
</evidence>
<dbReference type="GO" id="GO:0008270">
    <property type="term" value="F:zinc ion binding"/>
    <property type="evidence" value="ECO:0007669"/>
    <property type="project" value="UniProtKB-KW"/>
</dbReference>
<keyword evidence="2 4" id="KW-0863">Zinc-finger</keyword>
<dbReference type="GO" id="GO:0061630">
    <property type="term" value="F:ubiquitin protein ligase activity"/>
    <property type="evidence" value="ECO:0007669"/>
    <property type="project" value="TreeGrafter"/>
</dbReference>
<feature type="domain" description="RING-type" evidence="6">
    <location>
        <begin position="378"/>
        <end position="420"/>
    </location>
</feature>
<dbReference type="SUPFAM" id="SSF161245">
    <property type="entry name" value="Zinc hairpin stack"/>
    <property type="match status" value="1"/>
</dbReference>
<evidence type="ECO:0000256" key="1">
    <source>
        <dbReference type="ARBA" id="ARBA00022723"/>
    </source>
</evidence>
<reference evidence="9" key="1">
    <citation type="submission" date="2022-10" db="EMBL/GenBank/DDBJ databases">
        <title>Determination and structural analysis of whole genome sequence of Sarocladium strictum F4-1.</title>
        <authorList>
            <person name="Hu L."/>
            <person name="Jiang Y."/>
        </authorList>
    </citation>
    <scope>NUCLEOTIDE SEQUENCE</scope>
    <source>
        <strain evidence="9">F4-1</strain>
    </source>
</reference>